<dbReference type="AlphaFoldDB" id="A0A0E9U580"/>
<protein>
    <submittedName>
        <fullName evidence="2">Uncharacterized protein</fullName>
    </submittedName>
</protein>
<proteinExistence type="predicted"/>
<accession>A0A0E9U580</accession>
<reference evidence="2" key="2">
    <citation type="journal article" date="2015" name="Fish Shellfish Immunol.">
        <title>Early steps in the European eel (Anguilla anguilla)-Vibrio vulnificus interaction in the gills: Role of the RtxA13 toxin.</title>
        <authorList>
            <person name="Callol A."/>
            <person name="Pajuelo D."/>
            <person name="Ebbesson L."/>
            <person name="Teles M."/>
            <person name="MacKenzie S."/>
            <person name="Amaro C."/>
        </authorList>
    </citation>
    <scope>NUCLEOTIDE SEQUENCE</scope>
</reference>
<name>A0A0E9U580_ANGAN</name>
<evidence type="ECO:0000256" key="1">
    <source>
        <dbReference type="SAM" id="MobiDB-lite"/>
    </source>
</evidence>
<dbReference type="EMBL" id="GBXM01047685">
    <property type="protein sequence ID" value="JAH60892.1"/>
    <property type="molecule type" value="Transcribed_RNA"/>
</dbReference>
<evidence type="ECO:0000313" key="2">
    <source>
        <dbReference type="EMBL" id="JAH60892.1"/>
    </source>
</evidence>
<feature type="region of interest" description="Disordered" evidence="1">
    <location>
        <begin position="1"/>
        <end position="24"/>
    </location>
</feature>
<sequence length="47" mass="5203">MVASTIGSSAKHVHQMSETCGSSRTEQDYYCNNTYISRVKLTCLTTV</sequence>
<organism evidence="2">
    <name type="scientific">Anguilla anguilla</name>
    <name type="common">European freshwater eel</name>
    <name type="synonym">Muraena anguilla</name>
    <dbReference type="NCBI Taxonomy" id="7936"/>
    <lineage>
        <taxon>Eukaryota</taxon>
        <taxon>Metazoa</taxon>
        <taxon>Chordata</taxon>
        <taxon>Craniata</taxon>
        <taxon>Vertebrata</taxon>
        <taxon>Euteleostomi</taxon>
        <taxon>Actinopterygii</taxon>
        <taxon>Neopterygii</taxon>
        <taxon>Teleostei</taxon>
        <taxon>Anguilliformes</taxon>
        <taxon>Anguillidae</taxon>
        <taxon>Anguilla</taxon>
    </lineage>
</organism>
<reference evidence="2" key="1">
    <citation type="submission" date="2014-11" db="EMBL/GenBank/DDBJ databases">
        <authorList>
            <person name="Amaro Gonzalez C."/>
        </authorList>
    </citation>
    <scope>NUCLEOTIDE SEQUENCE</scope>
</reference>